<keyword evidence="6 8" id="KW-0472">Membrane</keyword>
<dbReference type="SUPFAM" id="SSF103481">
    <property type="entry name" value="Multidrug resistance efflux transporter EmrE"/>
    <property type="match status" value="1"/>
</dbReference>
<keyword evidence="2" id="KW-0813">Transport</keyword>
<protein>
    <submittedName>
        <fullName evidence="9">QacE family quaternary ammonium compound efflux SMR transporter</fullName>
    </submittedName>
</protein>
<dbReference type="InterPro" id="IPR000390">
    <property type="entry name" value="Small_drug/metabolite_transptr"/>
</dbReference>
<evidence type="ECO:0000256" key="5">
    <source>
        <dbReference type="ARBA" id="ARBA00022989"/>
    </source>
</evidence>
<feature type="transmembrane region" description="Helical" evidence="8">
    <location>
        <begin position="82"/>
        <end position="103"/>
    </location>
</feature>
<proteinExistence type="inferred from homology"/>
<evidence type="ECO:0000256" key="8">
    <source>
        <dbReference type="SAM" id="Phobius"/>
    </source>
</evidence>
<evidence type="ECO:0000256" key="7">
    <source>
        <dbReference type="RuleBase" id="RU003942"/>
    </source>
</evidence>
<evidence type="ECO:0000256" key="2">
    <source>
        <dbReference type="ARBA" id="ARBA00022448"/>
    </source>
</evidence>
<reference evidence="9 10" key="1">
    <citation type="journal article" date="2021" name="J. Biosci. Bioeng.">
        <title>Identification and characterization of a chc gene cluster responsible for the aromatization pathway of cyclohexanecarboxylate degradation in Sinomonas cyclohexanicum ATCC 51369.</title>
        <authorList>
            <person name="Yamamoto T."/>
            <person name="Hasegawa Y."/>
            <person name="Lau P.C.K."/>
            <person name="Iwaki H."/>
        </authorList>
    </citation>
    <scope>NUCLEOTIDE SEQUENCE [LARGE SCALE GENOMIC DNA]</scope>
    <source>
        <strain evidence="9 10">ATCC 51369</strain>
    </source>
</reference>
<evidence type="ECO:0000256" key="3">
    <source>
        <dbReference type="ARBA" id="ARBA00022475"/>
    </source>
</evidence>
<dbReference type="PANTHER" id="PTHR30561:SF0">
    <property type="entry name" value="GUANIDINIUM EXPORTER"/>
    <property type="match status" value="1"/>
</dbReference>
<dbReference type="Pfam" id="PF00893">
    <property type="entry name" value="Multi_Drug_Res"/>
    <property type="match status" value="1"/>
</dbReference>
<dbReference type="Proteomes" id="UP001319861">
    <property type="component" value="Chromosome"/>
</dbReference>
<accession>A0ABN6FLI9</accession>
<dbReference type="PANTHER" id="PTHR30561">
    <property type="entry name" value="SMR FAMILY PROTON-DEPENDENT DRUG EFFLUX TRANSPORTER SUGE"/>
    <property type="match status" value="1"/>
</dbReference>
<evidence type="ECO:0000256" key="4">
    <source>
        <dbReference type="ARBA" id="ARBA00022692"/>
    </source>
</evidence>
<evidence type="ECO:0000313" key="10">
    <source>
        <dbReference type="Proteomes" id="UP001319861"/>
    </source>
</evidence>
<evidence type="ECO:0000256" key="1">
    <source>
        <dbReference type="ARBA" id="ARBA00004651"/>
    </source>
</evidence>
<keyword evidence="3" id="KW-1003">Cell membrane</keyword>
<evidence type="ECO:0000256" key="6">
    <source>
        <dbReference type="ARBA" id="ARBA00023136"/>
    </source>
</evidence>
<sequence>MAWIVLLASAVLEAVWATALGASEGFSQPAATAVFAVAATASMAGLAVAVRRIPLATAYAVWVGVGASLTVAWAMLTGAEAFSWLKLVFIAGIVACSAGLKALGGESSAASTPATPGASR</sequence>
<keyword evidence="4 7" id="KW-0812">Transmembrane</keyword>
<dbReference type="InterPro" id="IPR045324">
    <property type="entry name" value="Small_multidrug_res"/>
</dbReference>
<organism evidence="9 10">
    <name type="scientific">Sinomonas cyclohexanicum</name>
    <name type="common">Corynebacterium cyclohexanicum</name>
    <dbReference type="NCBI Taxonomy" id="322009"/>
    <lineage>
        <taxon>Bacteria</taxon>
        <taxon>Bacillati</taxon>
        <taxon>Actinomycetota</taxon>
        <taxon>Actinomycetes</taxon>
        <taxon>Micrococcales</taxon>
        <taxon>Micrococcaceae</taxon>
        <taxon>Sinomonas</taxon>
    </lineage>
</organism>
<dbReference type="EMBL" id="AP024525">
    <property type="protein sequence ID" value="BCT77554.1"/>
    <property type="molecule type" value="Genomic_DNA"/>
</dbReference>
<feature type="transmembrane region" description="Helical" evidence="8">
    <location>
        <begin position="57"/>
        <end position="76"/>
    </location>
</feature>
<gene>
    <name evidence="9" type="ORF">SCMU_33960</name>
</gene>
<name>A0ABN6FLI9_SINCY</name>
<dbReference type="RefSeq" id="WP_229230245.1">
    <property type="nucleotide sequence ID" value="NZ_AP024525.1"/>
</dbReference>
<comment type="subcellular location">
    <subcellularLocation>
        <location evidence="1 7">Cell membrane</location>
        <topology evidence="1 7">Multi-pass membrane protein</topology>
    </subcellularLocation>
</comment>
<evidence type="ECO:0000313" key="9">
    <source>
        <dbReference type="EMBL" id="BCT77554.1"/>
    </source>
</evidence>
<dbReference type="InterPro" id="IPR037185">
    <property type="entry name" value="EmrE-like"/>
</dbReference>
<feature type="transmembrane region" description="Helical" evidence="8">
    <location>
        <begin position="31"/>
        <end position="50"/>
    </location>
</feature>
<keyword evidence="10" id="KW-1185">Reference proteome</keyword>
<keyword evidence="5 8" id="KW-1133">Transmembrane helix</keyword>
<comment type="similarity">
    <text evidence="7">Belongs to the drug/metabolite transporter (DMT) superfamily. Small multidrug resistance (SMR) (TC 2.A.7.1) family.</text>
</comment>
<dbReference type="Gene3D" id="1.10.3730.20">
    <property type="match status" value="1"/>
</dbReference>